<reference evidence="4" key="2">
    <citation type="submission" date="2014-03" db="EMBL/GenBank/DDBJ databases">
        <title>The whipworm genome and dual-species transcriptomics of an intimate host-pathogen interaction.</title>
        <authorList>
            <person name="Foth B.J."/>
            <person name="Tsai I.J."/>
            <person name="Reid A.J."/>
            <person name="Bancroft A.J."/>
            <person name="Nichol S."/>
            <person name="Tracey A."/>
            <person name="Holroyd N."/>
            <person name="Cotton J.A."/>
            <person name="Stanley E.J."/>
            <person name="Zarowiecki M."/>
            <person name="Liu J.Z."/>
            <person name="Huckvale T."/>
            <person name="Cooper P.J."/>
            <person name="Grencis R.K."/>
            <person name="Berriman M."/>
        </authorList>
    </citation>
    <scope>NUCLEOTIDE SEQUENCE [LARGE SCALE GENOMIC DNA]</scope>
</reference>
<evidence type="ECO:0000256" key="1">
    <source>
        <dbReference type="ARBA" id="ARBA00007797"/>
    </source>
</evidence>
<feature type="region of interest" description="Disordered" evidence="2">
    <location>
        <begin position="651"/>
        <end position="670"/>
    </location>
</feature>
<evidence type="ECO:0000259" key="3">
    <source>
        <dbReference type="Pfam" id="PF03914"/>
    </source>
</evidence>
<organism evidence="4 5">
    <name type="scientific">Trichuris trichiura</name>
    <name type="common">Whipworm</name>
    <name type="synonym">Trichocephalus trichiurus</name>
    <dbReference type="NCBI Taxonomy" id="36087"/>
    <lineage>
        <taxon>Eukaryota</taxon>
        <taxon>Metazoa</taxon>
        <taxon>Ecdysozoa</taxon>
        <taxon>Nematoda</taxon>
        <taxon>Enoplea</taxon>
        <taxon>Dorylaimia</taxon>
        <taxon>Trichinellida</taxon>
        <taxon>Trichuridae</taxon>
        <taxon>Trichuris</taxon>
    </lineage>
</organism>
<feature type="region of interest" description="Disordered" evidence="2">
    <location>
        <begin position="730"/>
        <end position="770"/>
    </location>
</feature>
<sequence>MGTYVSGGSVFGKSQANLLRDGNKVSIRKRKEKNSSNRIDDQSSEVDTALLGQSTAVDRPKWFEDKSCSLIDSSNKDDQRVAELEAMADQLLQNECNAFQAALWNEVNAESSNASGSRAAWLDTIALSGTLSDRMAALGALISRNPVCNLKALDSLLHRVSKKSRREALIAAETAKELFIHALLPDRKLIPFKCLCCELSLPLQRPLEKFGQSYNSIAKSKSRKLILWKFEGDLKSRYAGYVRALQDISFDTLAEIRIKACRLMADLLIAKAEQEEALLSALVNKLGDTEPRVATKVVGYLELVDHNHPAMKGELISETEKLIYRQNISSRAQFYALCFLIHLPLTSSDKDLAAKLLNIYFELFKIVLQNQDVVEERRLTRHILVGINKVLPYAKARAIKDARSYIFPPTDKTNDIMKEVDKLYKMAATSSLHISLQTLALLCQLLDISQDMDDRFYRSFYRRMLDPTLRSSSRVHGLFFHLLYKALCRDTQSGRTRAISKRLLQICLTAPASFACAALLILSRVQQTIKSLPAKGCHWDSDDDDEEAAQEGVNGVKSNTETYDTSARNPLYARADMEPLVELLLLKKHYHPTVALFAHRLLEVTGTAPFQDSEIKLPCFQGQKIDYSGDPLEDFSTSRFLERFVFKNPKKSVAEQPERGDPSVSKGRRKAYDPWTVRSIPVNSKQYADKDENEIPPEESYLHTCARPYLFTSTSKEVKCLKRKKRSNDVESNEEIWDSSSEEDEDEEEEEEMVELKRKTKRHPPNLYDEEFNTAEEFAELLEEAEDEQRPDKERKKKDKMRKRKARRR</sequence>
<dbReference type="PANTHER" id="PTHR12048">
    <property type="entry name" value="CCAAT-BINDING FACTOR-RELATED"/>
    <property type="match status" value="1"/>
</dbReference>
<evidence type="ECO:0000256" key="2">
    <source>
        <dbReference type="SAM" id="MobiDB-lite"/>
    </source>
</evidence>
<dbReference type="STRING" id="36087.A0A077ZF17"/>
<feature type="compositionally biased region" description="Basic and acidic residues" evidence="2">
    <location>
        <begin position="652"/>
        <end position="661"/>
    </location>
</feature>
<keyword evidence="5" id="KW-1185">Reference proteome</keyword>
<dbReference type="InterPro" id="IPR005612">
    <property type="entry name" value="CCAAT-binding_factor"/>
</dbReference>
<accession>A0A077ZF17</accession>
<protein>
    <submittedName>
        <fullName evidence="4">CCAAT:enhancer binding protein zeta</fullName>
    </submittedName>
</protein>
<dbReference type="GO" id="GO:0005634">
    <property type="term" value="C:nucleus"/>
    <property type="evidence" value="ECO:0007669"/>
    <property type="project" value="UniProtKB-ARBA"/>
</dbReference>
<feature type="compositionally biased region" description="Basic residues" evidence="2">
    <location>
        <begin position="795"/>
        <end position="809"/>
    </location>
</feature>
<dbReference type="OrthoDB" id="28947at2759"/>
<reference evidence="4" key="1">
    <citation type="submission" date="2014-01" db="EMBL/GenBank/DDBJ databases">
        <authorList>
            <person name="Aslett M."/>
        </authorList>
    </citation>
    <scope>NUCLEOTIDE SEQUENCE</scope>
</reference>
<dbReference type="InterPro" id="IPR016024">
    <property type="entry name" value="ARM-type_fold"/>
</dbReference>
<dbReference type="PANTHER" id="PTHR12048:SF0">
    <property type="entry name" value="CCAAT_ENHANCER-BINDING PROTEIN ZETA"/>
    <property type="match status" value="1"/>
</dbReference>
<comment type="similarity">
    <text evidence="1">Belongs to the CBF/MAK21 family.</text>
</comment>
<evidence type="ECO:0000313" key="4">
    <source>
        <dbReference type="EMBL" id="CDW58961.1"/>
    </source>
</evidence>
<dbReference type="InterPro" id="IPR040155">
    <property type="entry name" value="CEBPZ/Mak21-like"/>
</dbReference>
<dbReference type="EMBL" id="HG806465">
    <property type="protein sequence ID" value="CDW58961.1"/>
    <property type="molecule type" value="Genomic_DNA"/>
</dbReference>
<dbReference type="Proteomes" id="UP000030665">
    <property type="component" value="Unassembled WGS sequence"/>
</dbReference>
<feature type="domain" description="CCAAT-binding factor" evidence="3">
    <location>
        <begin position="435"/>
        <end position="598"/>
    </location>
</feature>
<proteinExistence type="inferred from homology"/>
<gene>
    <name evidence="4" type="ORF">TTRE_0000729001</name>
</gene>
<dbReference type="AlphaFoldDB" id="A0A077ZF17"/>
<feature type="region of interest" description="Disordered" evidence="2">
    <location>
        <begin position="782"/>
        <end position="809"/>
    </location>
</feature>
<feature type="compositionally biased region" description="Acidic residues" evidence="2">
    <location>
        <begin position="731"/>
        <end position="753"/>
    </location>
</feature>
<dbReference type="SUPFAM" id="SSF48371">
    <property type="entry name" value="ARM repeat"/>
    <property type="match status" value="1"/>
</dbReference>
<evidence type="ECO:0000313" key="5">
    <source>
        <dbReference type="Proteomes" id="UP000030665"/>
    </source>
</evidence>
<name>A0A077ZF17_TRITR</name>
<dbReference type="Pfam" id="PF03914">
    <property type="entry name" value="CBF"/>
    <property type="match status" value="1"/>
</dbReference>